<keyword evidence="9" id="KW-1185">Reference proteome</keyword>
<dbReference type="InterPro" id="IPR008979">
    <property type="entry name" value="Galactose-bd-like_sf"/>
</dbReference>
<keyword evidence="2 5" id="KW-0378">Hydrolase</keyword>
<comment type="similarity">
    <text evidence="5 6">Belongs to the peptidase S8 family.</text>
</comment>
<feature type="active site" description="Charge relay system" evidence="4 5">
    <location>
        <position position="227"/>
    </location>
</feature>
<evidence type="ECO:0000313" key="8">
    <source>
        <dbReference type="EMBL" id="WNM57859.1"/>
    </source>
</evidence>
<organism evidence="8 9">
    <name type="scientific">Candidatus Nitrospira allomarina</name>
    <dbReference type="NCBI Taxonomy" id="3020900"/>
    <lineage>
        <taxon>Bacteria</taxon>
        <taxon>Pseudomonadati</taxon>
        <taxon>Nitrospirota</taxon>
        <taxon>Nitrospiria</taxon>
        <taxon>Nitrospirales</taxon>
        <taxon>Nitrospiraceae</taxon>
        <taxon>Nitrospira</taxon>
    </lineage>
</organism>
<dbReference type="PANTHER" id="PTHR42884">
    <property type="entry name" value="PROPROTEIN CONVERTASE SUBTILISIN/KEXIN-RELATED"/>
    <property type="match status" value="1"/>
</dbReference>
<dbReference type="InterPro" id="IPR036852">
    <property type="entry name" value="Peptidase_S8/S53_dom_sf"/>
</dbReference>
<dbReference type="KEGG" id="nall:PP769_18095"/>
<dbReference type="InterPro" id="IPR000209">
    <property type="entry name" value="Peptidase_S8/S53_dom"/>
</dbReference>
<dbReference type="SUPFAM" id="SSF52743">
    <property type="entry name" value="Subtilisin-like"/>
    <property type="match status" value="1"/>
</dbReference>
<accession>A0AA96GFW0</accession>
<dbReference type="CDD" id="cd07498">
    <property type="entry name" value="Peptidases_S8_15"/>
    <property type="match status" value="1"/>
</dbReference>
<keyword evidence="1 5" id="KW-0645">Protease</keyword>
<dbReference type="Pfam" id="PF01483">
    <property type="entry name" value="P_proprotein"/>
    <property type="match status" value="1"/>
</dbReference>
<sequence length="655" mass="70856">MLSYRYGGQNGKAFKLKTDEELVVVRTQSRRPLEAAAQSTRARQALDNLEPVHRFHHAGVEIFRYPQTVRRASARGAIRTTIQSVKDVQFAGRVLVDPQSKQPVLYTENLFSKFDDDLAESTCRKILKASGLGIKRVLEYARNTFFLEAPEGTGQEVFAIAESLLRHKHVELCHPELVRQMGWRTAFPQQWHLKKTTIDGTVYDAHANVEAAWALSEGENITVAIIDDGMDLDHEEFAGSGKLIAPRDVTRATDDPRPGSRDNHGTACAGVATGNGFHGASGVAPKAGLMAIRYVSPLGSQAEADAFIWAAQHGADVISCSWGPEDGAWWDPRDPLHHTVVPLPDSTRLAIDWTVANGRNGKGCVITWAAGNGNESVDNDGYASYEKVIAVAACHAKGKRSAYSDFGKAIWCTFPSNDTVLPIPGIWTTDRSASAGYNPGQVSRGDAAGNYVNDFGGTSSACPGVAGVAALILARNPSLRWDEVKDLLKRSCDQIDPSAGKYDTNGHSTLYGYGRVNAKRAVELAAPAIPTPTTVHTSTAIIPIRDLQTSKLSLQVAETTPLTSVKIGVDIEHSYIGDLIIKVVPPNSTGVSSILLHNRIGGGTDNIHTTYDVTTTPDLLAFVGKNPKGKWSLTVQDKEKLDTGRILQFSVTLVF</sequence>
<keyword evidence="3 5" id="KW-0720">Serine protease</keyword>
<dbReference type="PROSITE" id="PS51892">
    <property type="entry name" value="SUBTILASE"/>
    <property type="match status" value="1"/>
</dbReference>
<dbReference type="InterPro" id="IPR022398">
    <property type="entry name" value="Peptidase_S8_His-AS"/>
</dbReference>
<dbReference type="SUPFAM" id="SSF49785">
    <property type="entry name" value="Galactose-binding domain-like"/>
    <property type="match status" value="1"/>
</dbReference>
<dbReference type="Pfam" id="PF00082">
    <property type="entry name" value="Peptidase_S8"/>
    <property type="match status" value="1"/>
</dbReference>
<dbReference type="InterPro" id="IPR034054">
    <property type="entry name" value="Pep_S8_PrcA"/>
</dbReference>
<dbReference type="PROSITE" id="PS00137">
    <property type="entry name" value="SUBTILASE_HIS"/>
    <property type="match status" value="1"/>
</dbReference>
<evidence type="ECO:0000256" key="1">
    <source>
        <dbReference type="ARBA" id="ARBA00022670"/>
    </source>
</evidence>
<feature type="domain" description="P/Homo B" evidence="7">
    <location>
        <begin position="524"/>
        <end position="655"/>
    </location>
</feature>
<dbReference type="PROSITE" id="PS51829">
    <property type="entry name" value="P_HOMO_B"/>
    <property type="match status" value="1"/>
</dbReference>
<dbReference type="InterPro" id="IPR002884">
    <property type="entry name" value="P_dom"/>
</dbReference>
<evidence type="ECO:0000256" key="3">
    <source>
        <dbReference type="ARBA" id="ARBA00022825"/>
    </source>
</evidence>
<dbReference type="AlphaFoldDB" id="A0AA96GFW0"/>
<dbReference type="InterPro" id="IPR023827">
    <property type="entry name" value="Peptidase_S8_Asp-AS"/>
</dbReference>
<evidence type="ECO:0000256" key="2">
    <source>
        <dbReference type="ARBA" id="ARBA00022801"/>
    </source>
</evidence>
<dbReference type="GO" id="GO:0016020">
    <property type="term" value="C:membrane"/>
    <property type="evidence" value="ECO:0007669"/>
    <property type="project" value="TreeGrafter"/>
</dbReference>
<evidence type="ECO:0000256" key="5">
    <source>
        <dbReference type="PROSITE-ProRule" id="PRU01240"/>
    </source>
</evidence>
<protein>
    <submittedName>
        <fullName evidence="8">S8 family serine peptidase</fullName>
    </submittedName>
</protein>
<dbReference type="PROSITE" id="PS00136">
    <property type="entry name" value="SUBTILASE_ASP"/>
    <property type="match status" value="1"/>
</dbReference>
<dbReference type="EMBL" id="CP116967">
    <property type="protein sequence ID" value="WNM57859.1"/>
    <property type="molecule type" value="Genomic_DNA"/>
</dbReference>
<dbReference type="Proteomes" id="UP001302719">
    <property type="component" value="Chromosome"/>
</dbReference>
<proteinExistence type="inferred from homology"/>
<dbReference type="GO" id="GO:0016485">
    <property type="term" value="P:protein processing"/>
    <property type="evidence" value="ECO:0007669"/>
    <property type="project" value="TreeGrafter"/>
</dbReference>
<dbReference type="Gene3D" id="2.60.120.260">
    <property type="entry name" value="Galactose-binding domain-like"/>
    <property type="match status" value="1"/>
</dbReference>
<feature type="active site" description="Charge relay system" evidence="4 5">
    <location>
        <position position="264"/>
    </location>
</feature>
<evidence type="ECO:0000256" key="6">
    <source>
        <dbReference type="RuleBase" id="RU003355"/>
    </source>
</evidence>
<evidence type="ECO:0000256" key="4">
    <source>
        <dbReference type="PIRSR" id="PIRSR615500-1"/>
    </source>
</evidence>
<dbReference type="RefSeq" id="WP_312642870.1">
    <property type="nucleotide sequence ID" value="NZ_CP116967.1"/>
</dbReference>
<name>A0AA96GFW0_9BACT</name>
<dbReference type="GO" id="GO:0012505">
    <property type="term" value="C:endomembrane system"/>
    <property type="evidence" value="ECO:0007669"/>
    <property type="project" value="UniProtKB-ARBA"/>
</dbReference>
<dbReference type="Gene3D" id="3.40.50.200">
    <property type="entry name" value="Peptidase S8/S53 domain"/>
    <property type="match status" value="1"/>
</dbReference>
<dbReference type="GO" id="GO:0004252">
    <property type="term" value="F:serine-type endopeptidase activity"/>
    <property type="evidence" value="ECO:0007669"/>
    <property type="project" value="UniProtKB-UniRule"/>
</dbReference>
<feature type="active site" description="Charge relay system" evidence="4 5">
    <location>
        <position position="459"/>
    </location>
</feature>
<dbReference type="PANTHER" id="PTHR42884:SF14">
    <property type="entry name" value="NEUROENDOCRINE CONVERTASE 1"/>
    <property type="match status" value="1"/>
</dbReference>
<gene>
    <name evidence="8" type="ORF">PP769_18095</name>
</gene>
<evidence type="ECO:0000259" key="7">
    <source>
        <dbReference type="PROSITE" id="PS51829"/>
    </source>
</evidence>
<evidence type="ECO:0000313" key="9">
    <source>
        <dbReference type="Proteomes" id="UP001302719"/>
    </source>
</evidence>
<dbReference type="InterPro" id="IPR023828">
    <property type="entry name" value="Peptidase_S8_Ser-AS"/>
</dbReference>
<dbReference type="PRINTS" id="PR00723">
    <property type="entry name" value="SUBTILISIN"/>
</dbReference>
<dbReference type="PROSITE" id="PS00138">
    <property type="entry name" value="SUBTILASE_SER"/>
    <property type="match status" value="1"/>
</dbReference>
<reference evidence="8 9" key="1">
    <citation type="submission" date="2023-01" db="EMBL/GenBank/DDBJ databases">
        <title>Cultivation and genomic characterization of new, ubiquitous marine nitrite-oxidizing bacteria from the Nitrospirales.</title>
        <authorList>
            <person name="Mueller A.J."/>
            <person name="Daebeler A."/>
            <person name="Herbold C.W."/>
            <person name="Kirkegaard R.H."/>
            <person name="Daims H."/>
        </authorList>
    </citation>
    <scope>NUCLEOTIDE SEQUENCE [LARGE SCALE GENOMIC DNA]</scope>
    <source>
        <strain evidence="8 9">VA</strain>
    </source>
</reference>
<dbReference type="GO" id="GO:0005737">
    <property type="term" value="C:cytoplasm"/>
    <property type="evidence" value="ECO:0007669"/>
    <property type="project" value="UniProtKB-ARBA"/>
</dbReference>
<dbReference type="InterPro" id="IPR015500">
    <property type="entry name" value="Peptidase_S8_subtilisin-rel"/>
</dbReference>